<dbReference type="InterPro" id="IPR013424">
    <property type="entry name" value="Ice-binding_C"/>
</dbReference>
<accession>A0ABU3HLD2</accession>
<dbReference type="RefSeq" id="WP_312673724.1">
    <property type="nucleotide sequence ID" value="NZ_JAVSJA010000001.1"/>
</dbReference>
<sequence>MMTTNKLTKTFASGSLAIGVLAGAVLAATSASATTPSPNGSVTSTWAAWVAGNPLVIPGNGATATYVVDSTFVPSQPGFDTVTLFKAGDEYEFTYSAIPGTLATDSNAGTLIYDITFPTFVNGVSIDSDTTETYGSVTKQGEPEFSRTLTSFNGDPDPFPNGFLDIPLTKALRITDTFIPTNPGSTNEGLSVLSNNFREAPHVPEPGTILGLLAVGGLGLVSRFKKQK</sequence>
<evidence type="ECO:0000313" key="3">
    <source>
        <dbReference type="EMBL" id="MDT3675019.1"/>
    </source>
</evidence>
<feature type="domain" description="Ice-binding protein C-terminal" evidence="2">
    <location>
        <begin position="203"/>
        <end position="226"/>
    </location>
</feature>
<gene>
    <name evidence="3" type="ORF">RAM70_10965</name>
</gene>
<dbReference type="NCBIfam" id="TIGR02595">
    <property type="entry name" value="PEP_CTERM"/>
    <property type="match status" value="1"/>
</dbReference>
<proteinExistence type="predicted"/>
<protein>
    <submittedName>
        <fullName evidence="3">PEP-CTERM sorting domain-containing protein</fullName>
    </submittedName>
</protein>
<organism evidence="3 4">
    <name type="scientific">Microcystis wesenbergii NRERC-220</name>
    <dbReference type="NCBI Taxonomy" id="3068991"/>
    <lineage>
        <taxon>Bacteria</taxon>
        <taxon>Bacillati</taxon>
        <taxon>Cyanobacteriota</taxon>
        <taxon>Cyanophyceae</taxon>
        <taxon>Oscillatoriophycideae</taxon>
        <taxon>Chroococcales</taxon>
        <taxon>Microcystaceae</taxon>
        <taxon>Microcystis</taxon>
    </lineage>
</organism>
<name>A0ABU3HLD2_9CHRO</name>
<evidence type="ECO:0000259" key="2">
    <source>
        <dbReference type="Pfam" id="PF07589"/>
    </source>
</evidence>
<evidence type="ECO:0000313" key="4">
    <source>
        <dbReference type="Proteomes" id="UP001180650"/>
    </source>
</evidence>
<dbReference type="EMBL" id="JAVSJA010000001">
    <property type="protein sequence ID" value="MDT3675019.1"/>
    <property type="molecule type" value="Genomic_DNA"/>
</dbReference>
<dbReference type="Proteomes" id="UP001180650">
    <property type="component" value="Unassembled WGS sequence"/>
</dbReference>
<evidence type="ECO:0000256" key="1">
    <source>
        <dbReference type="SAM" id="SignalP"/>
    </source>
</evidence>
<feature type="chain" id="PRO_5047415447" evidence="1">
    <location>
        <begin position="28"/>
        <end position="228"/>
    </location>
</feature>
<keyword evidence="4" id="KW-1185">Reference proteome</keyword>
<feature type="signal peptide" evidence="1">
    <location>
        <begin position="1"/>
        <end position="27"/>
    </location>
</feature>
<keyword evidence="1" id="KW-0732">Signal</keyword>
<reference evidence="3" key="1">
    <citation type="submission" date="2023-08" db="EMBL/GenBank/DDBJ databases">
        <authorList>
            <person name="Park H.-K."/>
            <person name="Kim I.-S."/>
        </authorList>
    </citation>
    <scope>NUCLEOTIDE SEQUENCE</scope>
    <source>
        <strain evidence="3">NRERC-220</strain>
    </source>
</reference>
<dbReference type="Pfam" id="PF07589">
    <property type="entry name" value="PEP-CTERM"/>
    <property type="match status" value="1"/>
</dbReference>
<comment type="caution">
    <text evidence="3">The sequence shown here is derived from an EMBL/GenBank/DDBJ whole genome shotgun (WGS) entry which is preliminary data.</text>
</comment>